<dbReference type="SUPFAM" id="SSF51197">
    <property type="entry name" value="Clavaminate synthase-like"/>
    <property type="match status" value="1"/>
</dbReference>
<evidence type="ECO:0000313" key="3">
    <source>
        <dbReference type="EMBL" id="GAP66562.1"/>
    </source>
</evidence>
<evidence type="ECO:0000313" key="4">
    <source>
        <dbReference type="Proteomes" id="UP000253740"/>
    </source>
</evidence>
<reference evidence="3" key="1">
    <citation type="submission" date="2015-08" db="EMBL/GenBank/DDBJ databases">
        <title>Complete DNA Sequence of Pseudomonas syringae pv. actinidiae, the Causal Agent of Kiwifruit Canker Disease.</title>
        <authorList>
            <person name="Rikkerink E.H.A."/>
            <person name="Fineran P.C."/>
        </authorList>
    </citation>
    <scope>NUCLEOTIDE SEQUENCE</scope>
    <source>
        <strain evidence="3">SkMP5</strain>
    </source>
</reference>
<evidence type="ECO:0000256" key="1">
    <source>
        <dbReference type="ARBA" id="ARBA00022679"/>
    </source>
</evidence>
<dbReference type="InterPro" id="IPR027443">
    <property type="entry name" value="IPNS-like_sf"/>
</dbReference>
<gene>
    <name evidence="3" type="ORF">MBSD_n1870</name>
</gene>
<keyword evidence="1" id="KW-0808">Transferase</keyword>
<evidence type="ECO:0000259" key="2">
    <source>
        <dbReference type="Pfam" id="PF05118"/>
    </source>
</evidence>
<dbReference type="Gene3D" id="3.40.50.300">
    <property type="entry name" value="P-loop containing nucleotide triphosphate hydrolases"/>
    <property type="match status" value="1"/>
</dbReference>
<dbReference type="PANTHER" id="PTHR12788">
    <property type="entry name" value="PROTEIN-TYROSINE SULFOTRANSFERASE 2"/>
    <property type="match status" value="1"/>
</dbReference>
<accession>A0A0K8QQ76</accession>
<dbReference type="SUPFAM" id="SSF52540">
    <property type="entry name" value="P-loop containing nucleoside triphosphate hydrolases"/>
    <property type="match status" value="1"/>
</dbReference>
<organism evidence="3">
    <name type="scientific">Mizugakiibacter sediminis</name>
    <dbReference type="NCBI Taxonomy" id="1475481"/>
    <lineage>
        <taxon>Bacteria</taxon>
        <taxon>Pseudomonadati</taxon>
        <taxon>Pseudomonadota</taxon>
        <taxon>Gammaproteobacteria</taxon>
        <taxon>Lysobacterales</taxon>
        <taxon>Rhodanobacteraceae</taxon>
        <taxon>Mizugakiibacter</taxon>
    </lineage>
</organism>
<dbReference type="Proteomes" id="UP000253740">
    <property type="component" value="Unassembled WGS sequence"/>
</dbReference>
<dbReference type="RefSeq" id="WP_062537161.1">
    <property type="nucleotide sequence ID" value="NZ_DF970216.1"/>
</dbReference>
<dbReference type="InterPro" id="IPR027417">
    <property type="entry name" value="P-loop_NTPase"/>
</dbReference>
<dbReference type="STRING" id="1475481.GCA_000953855_01909"/>
<dbReference type="EMBL" id="DF970216">
    <property type="protein sequence ID" value="GAP66562.1"/>
    <property type="molecule type" value="Genomic_DNA"/>
</dbReference>
<keyword evidence="4" id="KW-1185">Reference proteome</keyword>
<dbReference type="InterPro" id="IPR007803">
    <property type="entry name" value="Asp/Arg/Pro-Hydrxlase"/>
</dbReference>
<dbReference type="OrthoDB" id="1441538at2"/>
<feature type="domain" description="Aspartyl/asparaginy/proline hydroxylase" evidence="2">
    <location>
        <begin position="67"/>
        <end position="167"/>
    </location>
</feature>
<dbReference type="GO" id="GO:0008476">
    <property type="term" value="F:protein-tyrosine sulfotransferase activity"/>
    <property type="evidence" value="ECO:0007669"/>
    <property type="project" value="InterPro"/>
</dbReference>
<protein>
    <submittedName>
        <fullName evidence="3">SecC motif-containing protein</fullName>
    </submittedName>
</protein>
<name>A0A0K8QQ76_9GAMM</name>
<dbReference type="AlphaFoldDB" id="A0A0K8QQ76"/>
<dbReference type="Pfam" id="PF05118">
    <property type="entry name" value="Asp_Arg_Hydrox"/>
    <property type="match status" value="1"/>
</dbReference>
<dbReference type="Pfam" id="PF13469">
    <property type="entry name" value="Sulfotransfer_3"/>
    <property type="match status" value="1"/>
</dbReference>
<sequence>MKLQVPFVQLPVQFDAARLAAEVLAIDASAWREHPQKFPGNFALPLISVGGDPDSDAIAGAMRPTPYLEQCPYLMQVLDHLGAVWGRTRLMKLSGQAEVTPHADINYYWRERVRVHVPILTRPTVRFICGDTEVNMAPGECWIFDTWRQHRVINAADDERIHLVADTVGSETFWDLVGHGRAPGYNDPPGWRAAPVAPAGERRPALRYESVNVPEVMTPWELREHVDFLLAHVQPHAQLPLVRQMATRFVTTWQALWAQYGADRAGWPAYRATLDAFEQAMERYGVPLQLVNTAMFMNTLRAMVLRVALADRVEAADAYEPRPPAAPGPRAGERGADPAFERPVFIVSPPRSGSTLLFETLAQAPALFTIGHESHALIEGLQGLHPAHRGFDSNRLDAAAATSAVSEELRRRFYAELRDRDGRPPAQARVRMLEKTPKNALRVPFLARLFPEAHFVYLHRDPRQTLSSMIEAWQSGRFRTYPQLPGWGEPAWSLLLVPGWRALIGKPLAEVVAAQWEITTRTLLDDLERLPAERRHVARYDALLADPAAEVARLCDALGLAWDRPLDRALPPSRFTVSAPSQDKWRRHADLIEAVLPGIEATARRAERFAAR</sequence>
<dbReference type="PANTHER" id="PTHR12788:SF10">
    <property type="entry name" value="PROTEIN-TYROSINE SULFOTRANSFERASE"/>
    <property type="match status" value="1"/>
</dbReference>
<dbReference type="InterPro" id="IPR026634">
    <property type="entry name" value="TPST-like"/>
</dbReference>
<dbReference type="Gene3D" id="2.60.120.330">
    <property type="entry name" value="B-lactam Antibiotic, Isopenicillin N Synthase, Chain"/>
    <property type="match status" value="1"/>
</dbReference>
<proteinExistence type="predicted"/>